<keyword evidence="4 7" id="KW-0812">Transmembrane</keyword>
<name>A0A420W2W4_9SPHI</name>
<feature type="transmembrane region" description="Helical" evidence="7">
    <location>
        <begin position="12"/>
        <end position="31"/>
    </location>
</feature>
<dbReference type="CDD" id="cd06177">
    <property type="entry name" value="MFS_NHS"/>
    <property type="match status" value="1"/>
</dbReference>
<dbReference type="PANTHER" id="PTHR23522:SF4">
    <property type="entry name" value="NUCLEOSIDE PERMEASE NUPG-RELATED"/>
    <property type="match status" value="1"/>
</dbReference>
<evidence type="ECO:0000256" key="4">
    <source>
        <dbReference type="ARBA" id="ARBA00022692"/>
    </source>
</evidence>
<feature type="transmembrane region" description="Helical" evidence="7">
    <location>
        <begin position="73"/>
        <end position="91"/>
    </location>
</feature>
<keyword evidence="5 7" id="KW-1133">Transmembrane helix</keyword>
<dbReference type="Gene3D" id="1.20.1250.20">
    <property type="entry name" value="MFS general substrate transporter like domains"/>
    <property type="match status" value="2"/>
</dbReference>
<comment type="subcellular location">
    <subcellularLocation>
        <location evidence="1">Cell membrane</location>
        <topology evidence="1">Multi-pass membrane protein</topology>
    </subcellularLocation>
</comment>
<dbReference type="PANTHER" id="PTHR23522">
    <property type="entry name" value="BLL5896 PROTEIN"/>
    <property type="match status" value="1"/>
</dbReference>
<dbReference type="OrthoDB" id="9783013at2"/>
<feature type="transmembrane region" description="Helical" evidence="7">
    <location>
        <begin position="253"/>
        <end position="271"/>
    </location>
</feature>
<organism evidence="8 9">
    <name type="scientific">Sphingobacterium puteale</name>
    <dbReference type="NCBI Taxonomy" id="2420510"/>
    <lineage>
        <taxon>Bacteria</taxon>
        <taxon>Pseudomonadati</taxon>
        <taxon>Bacteroidota</taxon>
        <taxon>Sphingobacteriia</taxon>
        <taxon>Sphingobacteriales</taxon>
        <taxon>Sphingobacteriaceae</taxon>
        <taxon>Sphingobacterium</taxon>
    </lineage>
</organism>
<keyword evidence="9" id="KW-1185">Reference proteome</keyword>
<reference evidence="8 9" key="1">
    <citation type="submission" date="2018-10" db="EMBL/GenBank/DDBJ databases">
        <title>Sphingobacterium sp. M05W1-28.</title>
        <authorList>
            <person name="Cai H."/>
        </authorList>
    </citation>
    <scope>NUCLEOTIDE SEQUENCE [LARGE SCALE GENOMIC DNA]</scope>
    <source>
        <strain evidence="8 9">M05W1-28</strain>
    </source>
</reference>
<feature type="transmembrane region" description="Helical" evidence="7">
    <location>
        <begin position="342"/>
        <end position="362"/>
    </location>
</feature>
<protein>
    <submittedName>
        <fullName evidence="8">MFS transporter</fullName>
    </submittedName>
</protein>
<dbReference type="EMBL" id="RBWS01000004">
    <property type="protein sequence ID" value="RKO72945.1"/>
    <property type="molecule type" value="Genomic_DNA"/>
</dbReference>
<feature type="transmembrane region" description="Helical" evidence="7">
    <location>
        <begin position="43"/>
        <end position="64"/>
    </location>
</feature>
<dbReference type="InterPro" id="IPR004740">
    <property type="entry name" value="Nuc_H_symport"/>
</dbReference>
<keyword evidence="6 7" id="KW-0472">Membrane</keyword>
<evidence type="ECO:0000313" key="9">
    <source>
        <dbReference type="Proteomes" id="UP000282423"/>
    </source>
</evidence>
<feature type="transmembrane region" description="Helical" evidence="7">
    <location>
        <begin position="215"/>
        <end position="233"/>
    </location>
</feature>
<feature type="transmembrane region" description="Helical" evidence="7">
    <location>
        <begin position="132"/>
        <end position="152"/>
    </location>
</feature>
<evidence type="ECO:0000256" key="2">
    <source>
        <dbReference type="ARBA" id="ARBA00022448"/>
    </source>
</evidence>
<feature type="transmembrane region" description="Helical" evidence="7">
    <location>
        <begin position="164"/>
        <end position="182"/>
    </location>
</feature>
<dbReference type="AlphaFoldDB" id="A0A420W2W4"/>
<dbReference type="Proteomes" id="UP000282423">
    <property type="component" value="Unassembled WGS sequence"/>
</dbReference>
<evidence type="ECO:0000256" key="1">
    <source>
        <dbReference type="ARBA" id="ARBA00004651"/>
    </source>
</evidence>
<sequence>MSSTIKFKLSFMMFLEFFIWGGWFVTLGTFLSKNLNATEFEKANVFSTQSLGAIIAPFIVGMIADRYFNAERILGVLHLVGAVLMYQMYGAADMSTFYPYVLAYMILYMPTLALTSSVSFRQLTNPEKQFSAIRIWGTIGWIIAGLVISYFWDAKASEGALKNTFLLSGIASLVLGIFSFALPKTPPVKLDEGEKPSFASIIGLDAIKLLKDKNFFIFFISSVLICIPLAFYYSNANPFLSEIGLENATGKMTIGQASEVLFLLALPIFFTKFGFKKTILVGMLAWVIRYLLFAYGNAGELSFMLLIGIALHGICYDFFFVSGQIYTDSKAGVKYKSAAQGLITLATYGVGQLIGFWVAGYVGDKYKDLKATDLAAFWNHTWVVPAIIAAVVFIIFLALFKDEKVDNANAAH</sequence>
<dbReference type="RefSeq" id="WP_121122140.1">
    <property type="nucleotide sequence ID" value="NZ_RBWS01000004.1"/>
</dbReference>
<comment type="caution">
    <text evidence="8">The sequence shown here is derived from an EMBL/GenBank/DDBJ whole genome shotgun (WGS) entry which is preliminary data.</text>
</comment>
<dbReference type="GO" id="GO:0015213">
    <property type="term" value="F:uridine transmembrane transporter activity"/>
    <property type="evidence" value="ECO:0007669"/>
    <property type="project" value="TreeGrafter"/>
</dbReference>
<feature type="transmembrane region" description="Helical" evidence="7">
    <location>
        <begin position="278"/>
        <end position="295"/>
    </location>
</feature>
<proteinExistence type="predicted"/>
<evidence type="ECO:0000313" key="8">
    <source>
        <dbReference type="EMBL" id="RKO72945.1"/>
    </source>
</evidence>
<dbReference type="GO" id="GO:0005886">
    <property type="term" value="C:plasma membrane"/>
    <property type="evidence" value="ECO:0007669"/>
    <property type="project" value="UniProtKB-SubCell"/>
</dbReference>
<evidence type="ECO:0000256" key="7">
    <source>
        <dbReference type="SAM" id="Phobius"/>
    </source>
</evidence>
<dbReference type="GO" id="GO:0015212">
    <property type="term" value="F:cytidine transmembrane transporter activity"/>
    <property type="evidence" value="ECO:0007669"/>
    <property type="project" value="TreeGrafter"/>
</dbReference>
<feature type="transmembrane region" description="Helical" evidence="7">
    <location>
        <begin position="301"/>
        <end position="321"/>
    </location>
</feature>
<feature type="transmembrane region" description="Helical" evidence="7">
    <location>
        <begin position="382"/>
        <end position="400"/>
    </location>
</feature>
<feature type="transmembrane region" description="Helical" evidence="7">
    <location>
        <begin position="97"/>
        <end position="120"/>
    </location>
</feature>
<keyword evidence="2" id="KW-0813">Transport</keyword>
<gene>
    <name evidence="8" type="ORF">D7322_05245</name>
</gene>
<keyword evidence="3" id="KW-1003">Cell membrane</keyword>
<evidence type="ECO:0000256" key="6">
    <source>
        <dbReference type="ARBA" id="ARBA00023136"/>
    </source>
</evidence>
<accession>A0A420W2W4</accession>
<evidence type="ECO:0000256" key="3">
    <source>
        <dbReference type="ARBA" id="ARBA00022475"/>
    </source>
</evidence>
<evidence type="ECO:0000256" key="5">
    <source>
        <dbReference type="ARBA" id="ARBA00022989"/>
    </source>
</evidence>
<dbReference type="InterPro" id="IPR036259">
    <property type="entry name" value="MFS_trans_sf"/>
</dbReference>
<dbReference type="Pfam" id="PF03825">
    <property type="entry name" value="Nuc_H_symport"/>
    <property type="match status" value="1"/>
</dbReference>
<dbReference type="SUPFAM" id="SSF103473">
    <property type="entry name" value="MFS general substrate transporter"/>
    <property type="match status" value="1"/>
</dbReference>